<dbReference type="InterPro" id="IPR019657">
    <property type="entry name" value="ComFB"/>
</dbReference>
<gene>
    <name evidence="1" type="ORF">F9B85_11560</name>
</gene>
<dbReference type="EMBL" id="WBXO01000010">
    <property type="protein sequence ID" value="KAB2951663.1"/>
    <property type="molecule type" value="Genomic_DNA"/>
</dbReference>
<evidence type="ECO:0000313" key="2">
    <source>
        <dbReference type="Proteomes" id="UP000468766"/>
    </source>
</evidence>
<proteinExistence type="predicted"/>
<keyword evidence="2" id="KW-1185">Reference proteome</keyword>
<sequence length="92" mass="10476">MLHNLMEDVVKQLFDDVISLHPEICQCDHCRHDIMAVALNHLPPRYVVTVKGEVYTKINMLAQQFRIDAIAAIAQGMVTVTKKPRHDKDPEA</sequence>
<reference evidence="1 2" key="1">
    <citation type="submission" date="2019-10" db="EMBL/GenBank/DDBJ databases">
        <title>Whole-genome sequence of the extremophile Heliorestis acidaminivorans DSM 24790.</title>
        <authorList>
            <person name="Kyndt J.A."/>
            <person name="Meyer T.E."/>
        </authorList>
    </citation>
    <scope>NUCLEOTIDE SEQUENCE [LARGE SCALE GENOMIC DNA]</scope>
    <source>
        <strain evidence="1 2">DSM 24790</strain>
    </source>
</reference>
<accession>A0A6I0EWZ5</accession>
<dbReference type="Pfam" id="PF10719">
    <property type="entry name" value="ComFB"/>
    <property type="match status" value="1"/>
</dbReference>
<evidence type="ECO:0000313" key="1">
    <source>
        <dbReference type="EMBL" id="KAB2951663.1"/>
    </source>
</evidence>
<dbReference type="AlphaFoldDB" id="A0A6I0EWZ5"/>
<comment type="caution">
    <text evidence="1">The sequence shown here is derived from an EMBL/GenBank/DDBJ whole genome shotgun (WGS) entry which is preliminary data.</text>
</comment>
<name>A0A6I0EWZ5_9FIRM</name>
<protein>
    <submittedName>
        <fullName evidence="1">Late competence development ComFB family protein</fullName>
    </submittedName>
</protein>
<dbReference type="Proteomes" id="UP000468766">
    <property type="component" value="Unassembled WGS sequence"/>
</dbReference>
<dbReference type="OrthoDB" id="5616024at2"/>
<organism evidence="1 2">
    <name type="scientific">Heliorestis acidaminivorans</name>
    <dbReference type="NCBI Taxonomy" id="553427"/>
    <lineage>
        <taxon>Bacteria</taxon>
        <taxon>Bacillati</taxon>
        <taxon>Bacillota</taxon>
        <taxon>Clostridia</taxon>
        <taxon>Eubacteriales</taxon>
        <taxon>Heliobacteriaceae</taxon>
        <taxon>Heliorestis</taxon>
    </lineage>
</organism>
<dbReference type="RefSeq" id="WP_151621083.1">
    <property type="nucleotide sequence ID" value="NZ_WBXO01000010.1"/>
</dbReference>